<keyword evidence="6" id="KW-1185">Reference proteome</keyword>
<dbReference type="Pfam" id="PF13181">
    <property type="entry name" value="TPR_8"/>
    <property type="match status" value="1"/>
</dbReference>
<dbReference type="OrthoDB" id="626167at2759"/>
<evidence type="ECO:0000313" key="5">
    <source>
        <dbReference type="EMBL" id="CAF1527699.1"/>
    </source>
</evidence>
<dbReference type="PANTHER" id="PTHR45641:SF19">
    <property type="entry name" value="NEPHROCYSTIN-3"/>
    <property type="match status" value="1"/>
</dbReference>
<dbReference type="Pfam" id="PF13374">
    <property type="entry name" value="TPR_10"/>
    <property type="match status" value="1"/>
</dbReference>
<dbReference type="Proteomes" id="UP000663828">
    <property type="component" value="Unassembled WGS sequence"/>
</dbReference>
<dbReference type="Gene3D" id="1.25.40.10">
    <property type="entry name" value="Tetratricopeptide repeat domain"/>
    <property type="match status" value="1"/>
</dbReference>
<dbReference type="SMART" id="SM00028">
    <property type="entry name" value="TPR"/>
    <property type="match status" value="3"/>
</dbReference>
<feature type="repeat" description="TPR" evidence="3">
    <location>
        <begin position="241"/>
        <end position="274"/>
    </location>
</feature>
<dbReference type="PANTHER" id="PTHR45641">
    <property type="entry name" value="TETRATRICOPEPTIDE REPEAT PROTEIN (AFU_ORTHOLOGUE AFUA_6G03870)"/>
    <property type="match status" value="1"/>
</dbReference>
<keyword evidence="2 3" id="KW-0802">TPR repeat</keyword>
<dbReference type="SUPFAM" id="SSF48452">
    <property type="entry name" value="TPR-like"/>
    <property type="match status" value="1"/>
</dbReference>
<dbReference type="Proteomes" id="UP000663852">
    <property type="component" value="Unassembled WGS sequence"/>
</dbReference>
<dbReference type="EMBL" id="CAJNOR010002911">
    <property type="protein sequence ID" value="CAF1355986.1"/>
    <property type="molecule type" value="Genomic_DNA"/>
</dbReference>
<accession>A0A815HK77</accession>
<dbReference type="AlphaFoldDB" id="A0A815HK77"/>
<dbReference type="EMBL" id="CAJNOJ010000839">
    <property type="protein sequence ID" value="CAF1527699.1"/>
    <property type="molecule type" value="Genomic_DNA"/>
</dbReference>
<evidence type="ECO:0000256" key="2">
    <source>
        <dbReference type="ARBA" id="ARBA00022803"/>
    </source>
</evidence>
<organism evidence="4 6">
    <name type="scientific">Adineta ricciae</name>
    <name type="common">Rotifer</name>
    <dbReference type="NCBI Taxonomy" id="249248"/>
    <lineage>
        <taxon>Eukaryota</taxon>
        <taxon>Metazoa</taxon>
        <taxon>Spiralia</taxon>
        <taxon>Gnathifera</taxon>
        <taxon>Rotifera</taxon>
        <taxon>Eurotatoria</taxon>
        <taxon>Bdelloidea</taxon>
        <taxon>Adinetida</taxon>
        <taxon>Adinetidae</taxon>
        <taxon>Adineta</taxon>
    </lineage>
</organism>
<keyword evidence="1" id="KW-0677">Repeat</keyword>
<evidence type="ECO:0000313" key="6">
    <source>
        <dbReference type="Proteomes" id="UP000663828"/>
    </source>
</evidence>
<gene>
    <name evidence="5" type="ORF">EDS130_LOCUS44327</name>
    <name evidence="4" type="ORF">XAT740_LOCUS31749</name>
</gene>
<proteinExistence type="predicted"/>
<evidence type="ECO:0000256" key="1">
    <source>
        <dbReference type="ARBA" id="ARBA00022737"/>
    </source>
</evidence>
<dbReference type="Gene3D" id="3.90.176.10">
    <property type="entry name" value="Toxin ADP-ribosyltransferase, Chain A, domain 1"/>
    <property type="match status" value="1"/>
</dbReference>
<comment type="caution">
    <text evidence="4">The sequence shown here is derived from an EMBL/GenBank/DDBJ whole genome shotgun (WGS) entry which is preliminary data.</text>
</comment>
<reference evidence="4" key="1">
    <citation type="submission" date="2021-02" db="EMBL/GenBank/DDBJ databases">
        <authorList>
            <person name="Nowell W R."/>
        </authorList>
    </citation>
    <scope>NUCLEOTIDE SEQUENCE</scope>
</reference>
<sequence>MYPFSNHRLRTRESDSIIVIRFVLRDLDRQLEQLQKIQAGSVSFNNFSSIADNRDVTSAFAESIMTGSNIYGIVFELTIDTSKRTVSFANVKLLSNFSDENEILFSIPLNRHLLAIFHLRTGRTPLNTSKFSKAFSSYEEALKLLQNLLLSNHPDLALSHLILGTPSRTASKFSEPLTFCEKGLEILLKIHLGNHLNVAVVYDHFGSYYTAIKDYSEACLSYEKCLEIYETTQYPNYSTLGAAYNNIGMMYCSMKQYSTAFGYYFTSLQVNAQTHPVN</sequence>
<protein>
    <submittedName>
        <fullName evidence="4">Uncharacterized protein</fullName>
    </submittedName>
</protein>
<evidence type="ECO:0000313" key="4">
    <source>
        <dbReference type="EMBL" id="CAF1355986.1"/>
    </source>
</evidence>
<name>A0A815HK77_ADIRI</name>
<dbReference type="InterPro" id="IPR019734">
    <property type="entry name" value="TPR_rpt"/>
</dbReference>
<dbReference type="InterPro" id="IPR011990">
    <property type="entry name" value="TPR-like_helical_dom_sf"/>
</dbReference>
<evidence type="ECO:0000256" key="3">
    <source>
        <dbReference type="PROSITE-ProRule" id="PRU00339"/>
    </source>
</evidence>
<dbReference type="PROSITE" id="PS50005">
    <property type="entry name" value="TPR"/>
    <property type="match status" value="2"/>
</dbReference>
<feature type="repeat" description="TPR" evidence="3">
    <location>
        <begin position="199"/>
        <end position="232"/>
    </location>
</feature>